<dbReference type="OrthoDB" id="5990321at2759"/>
<keyword evidence="3" id="KW-1185">Reference proteome</keyword>
<organism evidence="2 3">
    <name type="scientific">Desmophyllum pertusum</name>
    <dbReference type="NCBI Taxonomy" id="174260"/>
    <lineage>
        <taxon>Eukaryota</taxon>
        <taxon>Metazoa</taxon>
        <taxon>Cnidaria</taxon>
        <taxon>Anthozoa</taxon>
        <taxon>Hexacorallia</taxon>
        <taxon>Scleractinia</taxon>
        <taxon>Caryophylliina</taxon>
        <taxon>Caryophylliidae</taxon>
        <taxon>Desmophyllum</taxon>
    </lineage>
</organism>
<feature type="region of interest" description="Disordered" evidence="1">
    <location>
        <begin position="1"/>
        <end position="23"/>
    </location>
</feature>
<dbReference type="EMBL" id="MU825889">
    <property type="protein sequence ID" value="KAJ7384214.1"/>
    <property type="molecule type" value="Genomic_DNA"/>
</dbReference>
<protein>
    <submittedName>
        <fullName evidence="2">Uncharacterized protein</fullName>
    </submittedName>
</protein>
<dbReference type="Proteomes" id="UP001163046">
    <property type="component" value="Unassembled WGS sequence"/>
</dbReference>
<evidence type="ECO:0000313" key="3">
    <source>
        <dbReference type="Proteomes" id="UP001163046"/>
    </source>
</evidence>
<sequence length="478" mass="52662">MKSAISSTSDTERKSSNVFHLSSPGPGASQVTLPLYDLTTLRSSLQAGTAATVPIIPNSLGDPNLQPSARLFRSGIAFDYNNFPQILSVFWPVYNPQSGVSMIVRDSPSHGITQMVTNEATISNNHVTVAGAPVFTWDPPQNELKDPVISTPVTKAPIGITTRNSCQVQTETITTSARQQQTTSLPPLEVIQSQNQGVCCNKPTQRPTLRKVEINGAIIPKETSRDHVQLSADDRRPESDKATICKPLGKKRPRTKPLHMTFCLPGDTKQGILKAEDIFGPANHERKQLSSSIVLNERLNTNECAGETMTASSGCKPAADKKATDNALIVIDLEDTTDSVANSTARSNGSFVFRYTPPSLPSSSHHSTHARQSCLETNNAHENVRDLITRIRYIKRPTPSGGKRLQEETHAENDCWFTETSQSSHERYAERKSRAGLKDNKRRAINHIAVKHFLVKNQRRIIITQTRLHNEQLQLIGS</sequence>
<proteinExistence type="predicted"/>
<evidence type="ECO:0000313" key="2">
    <source>
        <dbReference type="EMBL" id="KAJ7384214.1"/>
    </source>
</evidence>
<dbReference type="AlphaFoldDB" id="A0A9W9ZNI2"/>
<reference evidence="2" key="1">
    <citation type="submission" date="2023-01" db="EMBL/GenBank/DDBJ databases">
        <title>Genome assembly of the deep-sea coral Lophelia pertusa.</title>
        <authorList>
            <person name="Herrera S."/>
            <person name="Cordes E."/>
        </authorList>
    </citation>
    <scope>NUCLEOTIDE SEQUENCE</scope>
    <source>
        <strain evidence="2">USNM1676648</strain>
        <tissue evidence="2">Polyp</tissue>
    </source>
</reference>
<accession>A0A9W9ZNI2</accession>
<gene>
    <name evidence="2" type="ORF">OS493_022842</name>
</gene>
<evidence type="ECO:0000256" key="1">
    <source>
        <dbReference type="SAM" id="MobiDB-lite"/>
    </source>
</evidence>
<comment type="caution">
    <text evidence="2">The sequence shown here is derived from an EMBL/GenBank/DDBJ whole genome shotgun (WGS) entry which is preliminary data.</text>
</comment>
<name>A0A9W9ZNI2_9CNID</name>